<keyword evidence="7" id="KW-1185">Reference proteome</keyword>
<dbReference type="GO" id="GO:0016772">
    <property type="term" value="F:transferase activity, transferring phosphorus-containing groups"/>
    <property type="evidence" value="ECO:0007669"/>
    <property type="project" value="InterPro"/>
</dbReference>
<comment type="similarity">
    <text evidence="1">Belongs to the stealth family.</text>
</comment>
<keyword evidence="2" id="KW-0808">Transferase</keyword>
<protein>
    <recommendedName>
        <fullName evidence="8">Stealth protein CR2 conserved region 2 domain-containing protein</fullName>
    </recommendedName>
</protein>
<evidence type="ECO:0000256" key="3">
    <source>
        <dbReference type="SAM" id="Coils"/>
    </source>
</evidence>
<evidence type="ECO:0000259" key="4">
    <source>
        <dbReference type="Pfam" id="PF11380"/>
    </source>
</evidence>
<feature type="domain" description="Stealth protein CR1 conserved region 1" evidence="5">
    <location>
        <begin position="145"/>
        <end position="170"/>
    </location>
</feature>
<dbReference type="InterPro" id="IPR021520">
    <property type="entry name" value="Stealth_CR2"/>
</dbReference>
<comment type="caution">
    <text evidence="6">The sequence shown here is derived from an EMBL/GenBank/DDBJ whole genome shotgun (WGS) entry which is preliminary data.</text>
</comment>
<accession>A0A1Y1VIR5</accession>
<dbReference type="PANTHER" id="PTHR24045">
    <property type="match status" value="1"/>
</dbReference>
<evidence type="ECO:0008006" key="8">
    <source>
        <dbReference type="Google" id="ProtNLM"/>
    </source>
</evidence>
<sequence>MKFFDKQKDFIGKLKNKQKEKSVPNNGVDDTNEFRSLKPFYENLTKKKLLEEYYDPNKIFWKDIKFGSFPIPSLDNMSNRTEYQNLKNKLYADAIQSINSEQDKQNKRVCYDDERELRFLLKYSRDVENGVRHDELEPEWQWAADISIVYTWVNGSDPIHLEQKAKYNGGIKKADNRDRSVDELRFSLRSLFKYLPWHKGTIFIVTPGQTPEWLDTEFDRIKIINQEDILPKKDMNGNDVNPTFNSFAIEWYLDRIPGLTEQFIQLNDDYFFNQPVHPSYFFYGSGESYDIDEEYIMYFNKEQELKKSFPYFYYKFYKHSDQYKMTSKLTYYKYLNNKHLVSDFSPCIQELLAYLKSKAPYEFINMHHSRCITKALIEINKYYNSNENKASTNTTTTTTTKATSATLNSINEDKKDEKINTESIFEIERIKNNNKDNNVSESKEKEENIEEIEEEELNHSKKKRYEYKPKDKEIFFPNAAQHFRFPNFFLALHFLINDIQYAKNVGRKSFSQTTMSERFVASLAMTNGAIKSLYGRYIRTNQLEHSPYVWYRDLFPMSREKFKNYIDITLTHKFRHPEDVIPPFANQAFIRYTASKKGFEELFDKFYSSKYIHDLDEEATGDYNNKVINRNRTILKYGFHIVEDHLREKTMRFGQIFDDATRNIKLYSDIIKEPYLFFNFNDDYNEPRVSQELHEIMEYLFPDKGVFEK</sequence>
<evidence type="ECO:0000256" key="2">
    <source>
        <dbReference type="ARBA" id="ARBA00022679"/>
    </source>
</evidence>
<dbReference type="InterPro" id="IPR047141">
    <property type="entry name" value="Stealth"/>
</dbReference>
<dbReference type="PANTHER" id="PTHR24045:SF0">
    <property type="entry name" value="N-ACETYLGLUCOSAMINE-1-PHOSPHOTRANSFERASE SUBUNITS ALPHA_BETA"/>
    <property type="match status" value="1"/>
</dbReference>
<reference evidence="6 7" key="2">
    <citation type="submission" date="2016-08" db="EMBL/GenBank/DDBJ databases">
        <title>Pervasive Adenine N6-methylation of Active Genes in Fungi.</title>
        <authorList>
            <consortium name="DOE Joint Genome Institute"/>
            <person name="Mondo S.J."/>
            <person name="Dannebaum R.O."/>
            <person name="Kuo R.C."/>
            <person name="Labutti K."/>
            <person name="Haridas S."/>
            <person name="Kuo A."/>
            <person name="Salamov A."/>
            <person name="Ahrendt S.R."/>
            <person name="Lipzen A."/>
            <person name="Sullivan W."/>
            <person name="Andreopoulos W.B."/>
            <person name="Clum A."/>
            <person name="Lindquist E."/>
            <person name="Daum C."/>
            <person name="Ramamoorthy G.K."/>
            <person name="Gryganskyi A."/>
            <person name="Culley D."/>
            <person name="Magnuson J.K."/>
            <person name="James T.Y."/>
            <person name="O'Malley M.A."/>
            <person name="Stajich J.E."/>
            <person name="Spatafora J.W."/>
            <person name="Visel A."/>
            <person name="Grigoriev I.V."/>
        </authorList>
    </citation>
    <scope>NUCLEOTIDE SEQUENCE [LARGE SCALE GENOMIC DNA]</scope>
    <source>
        <strain evidence="7">finn</strain>
    </source>
</reference>
<feature type="coiled-coil region" evidence="3">
    <location>
        <begin position="435"/>
        <end position="462"/>
    </location>
</feature>
<dbReference type="Pfam" id="PF17101">
    <property type="entry name" value="Stealth_CR1"/>
    <property type="match status" value="1"/>
</dbReference>
<gene>
    <name evidence="6" type="ORF">BCR36DRAFT_345229</name>
</gene>
<dbReference type="OrthoDB" id="263283at2759"/>
<dbReference type="AlphaFoldDB" id="A0A1Y1VIR5"/>
<dbReference type="GO" id="GO:0005794">
    <property type="term" value="C:Golgi apparatus"/>
    <property type="evidence" value="ECO:0007669"/>
    <property type="project" value="TreeGrafter"/>
</dbReference>
<evidence type="ECO:0000313" key="6">
    <source>
        <dbReference type="EMBL" id="ORX57228.1"/>
    </source>
</evidence>
<dbReference type="Proteomes" id="UP000193719">
    <property type="component" value="Unassembled WGS sequence"/>
</dbReference>
<evidence type="ECO:0000259" key="5">
    <source>
        <dbReference type="Pfam" id="PF17101"/>
    </source>
</evidence>
<organism evidence="6 7">
    <name type="scientific">Piromyces finnis</name>
    <dbReference type="NCBI Taxonomy" id="1754191"/>
    <lineage>
        <taxon>Eukaryota</taxon>
        <taxon>Fungi</taxon>
        <taxon>Fungi incertae sedis</taxon>
        <taxon>Chytridiomycota</taxon>
        <taxon>Chytridiomycota incertae sedis</taxon>
        <taxon>Neocallimastigomycetes</taxon>
        <taxon>Neocallimastigales</taxon>
        <taxon>Neocallimastigaceae</taxon>
        <taxon>Piromyces</taxon>
    </lineage>
</organism>
<dbReference type="Pfam" id="PF11380">
    <property type="entry name" value="Stealth_CR2"/>
    <property type="match status" value="1"/>
</dbReference>
<dbReference type="EMBL" id="MCFH01000006">
    <property type="protein sequence ID" value="ORX57228.1"/>
    <property type="molecule type" value="Genomic_DNA"/>
</dbReference>
<evidence type="ECO:0000313" key="7">
    <source>
        <dbReference type="Proteomes" id="UP000193719"/>
    </source>
</evidence>
<proteinExistence type="inferred from homology"/>
<reference evidence="6 7" key="1">
    <citation type="submission" date="2016-08" db="EMBL/GenBank/DDBJ databases">
        <title>Genomes of anaerobic fungi encode conserved fungal cellulosomes for biomass hydrolysis.</title>
        <authorList>
            <consortium name="DOE Joint Genome Institute"/>
            <person name="Haitjema C.H."/>
            <person name="Gilmore S.P."/>
            <person name="Henske J.K."/>
            <person name="Solomon K.V."/>
            <person name="De Groot R."/>
            <person name="Kuo A."/>
            <person name="Mondo S.J."/>
            <person name="Salamov A.A."/>
            <person name="Labutti K."/>
            <person name="Zhao Z."/>
            <person name="Chiniquy J."/>
            <person name="Barry K."/>
            <person name="Brewer H.M."/>
            <person name="Purvine S.O."/>
            <person name="Wright A.T."/>
            <person name="Boxma B."/>
            <person name="Van Alen T."/>
            <person name="Hackstein J.H."/>
            <person name="Baker S.E."/>
            <person name="Grigoriev I.V."/>
            <person name="O'Malley M.A."/>
        </authorList>
    </citation>
    <scope>NUCLEOTIDE SEQUENCE [LARGE SCALE GENOMIC DNA]</scope>
    <source>
        <strain evidence="7">finn</strain>
    </source>
</reference>
<feature type="domain" description="Stealth protein CR2 conserved region 2" evidence="4">
    <location>
        <begin position="177"/>
        <end position="285"/>
    </location>
</feature>
<dbReference type="STRING" id="1754191.A0A1Y1VIR5"/>
<evidence type="ECO:0000256" key="1">
    <source>
        <dbReference type="ARBA" id="ARBA00007583"/>
    </source>
</evidence>
<name>A0A1Y1VIR5_9FUNG</name>
<keyword evidence="3" id="KW-0175">Coiled coil</keyword>
<dbReference type="InterPro" id="IPR031358">
    <property type="entry name" value="Stealth_CR1"/>
</dbReference>